<comment type="caution">
    <text evidence="3">The sequence shown here is derived from an EMBL/GenBank/DDBJ whole genome shotgun (WGS) entry which is preliminary data.</text>
</comment>
<dbReference type="Pfam" id="PF08327">
    <property type="entry name" value="AHSA1"/>
    <property type="match status" value="1"/>
</dbReference>
<keyword evidence="4" id="KW-1185">Reference proteome</keyword>
<organism evidence="3 4">
    <name type="scientific">Pseudonocardia acidicola</name>
    <dbReference type="NCBI Taxonomy" id="2724939"/>
    <lineage>
        <taxon>Bacteria</taxon>
        <taxon>Bacillati</taxon>
        <taxon>Actinomycetota</taxon>
        <taxon>Actinomycetes</taxon>
        <taxon>Pseudonocardiales</taxon>
        <taxon>Pseudonocardiaceae</taxon>
        <taxon>Pseudonocardia</taxon>
    </lineage>
</organism>
<dbReference type="RefSeq" id="WP_169382377.1">
    <property type="nucleotide sequence ID" value="NZ_JAAXLA010000029.1"/>
</dbReference>
<dbReference type="Gene3D" id="3.30.530.20">
    <property type="match status" value="2"/>
</dbReference>
<evidence type="ECO:0000313" key="4">
    <source>
        <dbReference type="Proteomes" id="UP000820669"/>
    </source>
</evidence>
<reference evidence="3 4" key="1">
    <citation type="submission" date="2020-04" db="EMBL/GenBank/DDBJ databases">
        <authorList>
            <person name="Klaysubun C."/>
            <person name="Duangmal K."/>
            <person name="Lipun K."/>
        </authorList>
    </citation>
    <scope>NUCLEOTIDE SEQUENCE [LARGE SCALE GENOMIC DNA]</scope>
    <source>
        <strain evidence="3 4">K10HN5</strain>
    </source>
</reference>
<proteinExistence type="inferred from homology"/>
<sequence>MPREFEIRKEIPLDATPEQVWEAIATGPGLAAWFMPMEIGPDGATVWDPPEHLAVRTPEAEDGTTQAFEYLIEARDGGSTVLRFVHSGFLGDGWDAEYEGMTSHGWDMYLHTLAEYLTYFPGRSATYVEAEGPPASAEAGAWPVILEGLRPAGPVAQGDQVRLTPHGLPPIEGVADYVGPDFLGVRTGNALIRFHGRSGLGMPVAVAQHVYSGDVDGKQIERTWRSWLDGLFT</sequence>
<feature type="domain" description="Activator of Hsp90 ATPase homologue 1/2-like C-terminal" evidence="2">
    <location>
        <begin position="14"/>
        <end position="117"/>
    </location>
</feature>
<dbReference type="InterPro" id="IPR023393">
    <property type="entry name" value="START-like_dom_sf"/>
</dbReference>
<dbReference type="SUPFAM" id="SSF55961">
    <property type="entry name" value="Bet v1-like"/>
    <property type="match status" value="1"/>
</dbReference>
<dbReference type="EMBL" id="JAAXLA010000029">
    <property type="protein sequence ID" value="NMH98930.1"/>
    <property type="molecule type" value="Genomic_DNA"/>
</dbReference>
<protein>
    <submittedName>
        <fullName evidence="3">SRPBCC domain-containing protein</fullName>
    </submittedName>
</protein>
<dbReference type="CDD" id="cd07814">
    <property type="entry name" value="SRPBCC_CalC_Aha1-like"/>
    <property type="match status" value="1"/>
</dbReference>
<dbReference type="Proteomes" id="UP000820669">
    <property type="component" value="Unassembled WGS sequence"/>
</dbReference>
<evidence type="ECO:0000256" key="1">
    <source>
        <dbReference type="ARBA" id="ARBA00006817"/>
    </source>
</evidence>
<evidence type="ECO:0000313" key="3">
    <source>
        <dbReference type="EMBL" id="NMH98930.1"/>
    </source>
</evidence>
<accession>A0ABX1SBI8</accession>
<comment type="similarity">
    <text evidence="1">Belongs to the AHA1 family.</text>
</comment>
<gene>
    <name evidence="3" type="ORF">HF526_16680</name>
</gene>
<dbReference type="InterPro" id="IPR013538">
    <property type="entry name" value="ASHA1/2-like_C"/>
</dbReference>
<name>A0ABX1SBI8_9PSEU</name>
<evidence type="ECO:0000259" key="2">
    <source>
        <dbReference type="Pfam" id="PF08327"/>
    </source>
</evidence>